<name>W6YK20_COCC2</name>
<dbReference type="RefSeq" id="XP_007707743.1">
    <property type="nucleotide sequence ID" value="XM_007709553.1"/>
</dbReference>
<sequence>MAEGTRRLSTGTYDIRDSGCSASACISRPDPGLLSTGLTYSALYGWSEIVSESLQETPCYPLRTYAVLYAYMQQHSPLVMAMVRSSQKLLQPSVEFPGRVAHCAALRRATALSLLKPVLRIAHVVDAVMPSMPLVAAASSRKSGGRAAQPCIREITHCHTAARFDSSDKDNPRVAVPKSHPNSQSVFGTGSRRCELGKKEANFRRPTVGIIAC</sequence>
<accession>W6YK20</accession>
<proteinExistence type="predicted"/>
<reference evidence="2 3" key="1">
    <citation type="journal article" date="2013" name="PLoS Genet.">
        <title>Comparative genome structure, secondary metabolite, and effector coding capacity across Cochliobolus pathogens.</title>
        <authorList>
            <person name="Condon B.J."/>
            <person name="Leng Y."/>
            <person name="Wu D."/>
            <person name="Bushley K.E."/>
            <person name="Ohm R.A."/>
            <person name="Otillar R."/>
            <person name="Martin J."/>
            <person name="Schackwitz W."/>
            <person name="Grimwood J."/>
            <person name="MohdZainudin N."/>
            <person name="Xue C."/>
            <person name="Wang R."/>
            <person name="Manning V.A."/>
            <person name="Dhillon B."/>
            <person name="Tu Z.J."/>
            <person name="Steffenson B.J."/>
            <person name="Salamov A."/>
            <person name="Sun H."/>
            <person name="Lowry S."/>
            <person name="LaButti K."/>
            <person name="Han J."/>
            <person name="Copeland A."/>
            <person name="Lindquist E."/>
            <person name="Barry K."/>
            <person name="Schmutz J."/>
            <person name="Baker S.E."/>
            <person name="Ciuffetti L.M."/>
            <person name="Grigoriev I.V."/>
            <person name="Zhong S."/>
            <person name="Turgeon B.G."/>
        </authorList>
    </citation>
    <scope>NUCLEOTIDE SEQUENCE [LARGE SCALE GENOMIC DNA]</scope>
    <source>
        <strain evidence="2 3">26-R-13</strain>
    </source>
</reference>
<dbReference type="HOGENOM" id="CLU_112523_0_0_1"/>
<evidence type="ECO:0000256" key="1">
    <source>
        <dbReference type="SAM" id="MobiDB-lite"/>
    </source>
</evidence>
<evidence type="ECO:0000313" key="3">
    <source>
        <dbReference type="Proteomes" id="UP000053841"/>
    </source>
</evidence>
<dbReference type="KEGG" id="bze:COCCADRAFT_84072"/>
<dbReference type="EMBL" id="KI964546">
    <property type="protein sequence ID" value="EUC37965.1"/>
    <property type="molecule type" value="Genomic_DNA"/>
</dbReference>
<dbReference type="OrthoDB" id="3687358at2759"/>
<organism evidence="2 3">
    <name type="scientific">Cochliobolus carbonum (strain 26-R-13)</name>
    <name type="common">Maize leaf spot fungus</name>
    <name type="synonym">Bipolaris zeicola</name>
    <dbReference type="NCBI Taxonomy" id="930089"/>
    <lineage>
        <taxon>Eukaryota</taxon>
        <taxon>Fungi</taxon>
        <taxon>Dikarya</taxon>
        <taxon>Ascomycota</taxon>
        <taxon>Pezizomycotina</taxon>
        <taxon>Dothideomycetes</taxon>
        <taxon>Pleosporomycetidae</taxon>
        <taxon>Pleosporales</taxon>
        <taxon>Pleosporineae</taxon>
        <taxon>Pleosporaceae</taxon>
        <taxon>Bipolaris</taxon>
    </lineage>
</organism>
<feature type="region of interest" description="Disordered" evidence="1">
    <location>
        <begin position="164"/>
        <end position="190"/>
    </location>
</feature>
<protein>
    <submittedName>
        <fullName evidence="2">Uncharacterized protein</fullName>
    </submittedName>
</protein>
<evidence type="ECO:0000313" key="2">
    <source>
        <dbReference type="EMBL" id="EUC37965.1"/>
    </source>
</evidence>
<dbReference type="Proteomes" id="UP000053841">
    <property type="component" value="Unassembled WGS sequence"/>
</dbReference>
<keyword evidence="3" id="KW-1185">Reference proteome</keyword>
<dbReference type="AlphaFoldDB" id="W6YK20"/>
<dbReference type="GeneID" id="19151693"/>
<gene>
    <name evidence="2" type="ORF">COCCADRAFT_84072</name>
</gene>